<dbReference type="GO" id="GO:0005794">
    <property type="term" value="C:Golgi apparatus"/>
    <property type="evidence" value="ECO:0007669"/>
    <property type="project" value="TreeGrafter"/>
</dbReference>
<sequence length="800" mass="91196">MSEVYVSNICYLICNLQQDSSGPGPEAVAASPAGANKSKLDTLSKDDLIKFTKKQMAAMQKLKGKCAGNDKRENCFYCGAAITHQINGDCSGIAKMLELSRRIQSSSVHGEGEEEMEMGKLRDVLEDLQAQNTMLKDELILLANLKGELEAELERAREEFQLEREELEFKIDELQMNKDGSSIEEATSATDKQPSENYSKPVEESQDAIVSPTENQCLKLEEQLKINQNLKAQCEALTNERDSILSEYHHTRGILQGFETELGEKTKEFVAQYNAMKEQGAIAIQELQEKIQQLSQERDEVLVKVKEVTEEKNAILENLQELRLKVEAFPNEEKKLQAVIEEQTALASELKQSLEDLTRQKDDIVFQLRDQQEMNEDLKSTIDTLNEERGQMQSQIQFQEEEIRKVQNERKEIETLLRVKEKELNAVKLENDDAQVESEKLEGGLKQEQQTRLEQLEAENKDLVKKFEEASSQLAQMEEEKGLSWSKMAELESELQKEASERALLEAKLVSLSEEAAKATETITTLEQSQSEVKKNSTEEIQELMVRIDELETERDKLKSNLEEAKVEATLTTQHELQTHISEVERERNELQSNLIEVMKDVEGLQKDLEEMKAINEKINEENQMLQEKVSLLTEEKEPQQQQGQMEGEFRDQLTQKDTLISQLRDEITALQVSNVLFFSLKSSSPTTSSVDNADSGLTERIALLEKENKEKEEKMKKIKAVAVKAKKELNISKKEVSSLKEEIDTLKAERERVSSSMKDIIHSAEGYKVRSQMFQDVQEVYDHGSTSCTVSQEKLETFS</sequence>
<proteinExistence type="predicted"/>
<dbReference type="AlphaFoldDB" id="A0A8C6S9Y3"/>
<name>A0A8C6S9Y3_9GOBI</name>
<evidence type="ECO:0000256" key="6">
    <source>
        <dbReference type="SAM" id="MobiDB-lite"/>
    </source>
</evidence>
<reference evidence="7" key="1">
    <citation type="submission" date="2025-08" db="UniProtKB">
        <authorList>
            <consortium name="Ensembl"/>
        </authorList>
    </citation>
    <scope>IDENTIFICATION</scope>
</reference>
<feature type="coiled-coil region" evidence="5">
    <location>
        <begin position="220"/>
        <end position="247"/>
    </location>
</feature>
<organism evidence="7 8">
    <name type="scientific">Neogobius melanostomus</name>
    <name type="common">round goby</name>
    <dbReference type="NCBI Taxonomy" id="47308"/>
    <lineage>
        <taxon>Eukaryota</taxon>
        <taxon>Metazoa</taxon>
        <taxon>Chordata</taxon>
        <taxon>Craniata</taxon>
        <taxon>Vertebrata</taxon>
        <taxon>Euteleostomi</taxon>
        <taxon>Actinopterygii</taxon>
        <taxon>Neopterygii</taxon>
        <taxon>Teleostei</taxon>
        <taxon>Neoteleostei</taxon>
        <taxon>Acanthomorphata</taxon>
        <taxon>Gobiaria</taxon>
        <taxon>Gobiiformes</taxon>
        <taxon>Gobioidei</taxon>
        <taxon>Gobiidae</taxon>
        <taxon>Benthophilinae</taxon>
        <taxon>Neogobiini</taxon>
        <taxon>Neogobius</taxon>
    </lineage>
</organism>
<keyword evidence="8" id="KW-1185">Reference proteome</keyword>
<feature type="region of interest" description="Disordered" evidence="6">
    <location>
        <begin position="175"/>
        <end position="209"/>
    </location>
</feature>
<dbReference type="PANTHER" id="PTHR18902">
    <property type="entry name" value="NUCLEAR MITOTIC APPARATUS PROTEIN 1-RELATED"/>
    <property type="match status" value="1"/>
</dbReference>
<dbReference type="Proteomes" id="UP000694523">
    <property type="component" value="Unplaced"/>
</dbReference>
<accession>A0A8C6S9Y3</accession>
<dbReference type="GO" id="GO:0034499">
    <property type="term" value="P:late endosome to Golgi transport"/>
    <property type="evidence" value="ECO:0007669"/>
    <property type="project" value="TreeGrafter"/>
</dbReference>
<evidence type="ECO:0000256" key="1">
    <source>
        <dbReference type="ARBA" id="ARBA00004496"/>
    </source>
</evidence>
<dbReference type="InterPro" id="IPR051841">
    <property type="entry name" value="MT-Golgi_org_protein"/>
</dbReference>
<evidence type="ECO:0000256" key="5">
    <source>
        <dbReference type="SAM" id="Coils"/>
    </source>
</evidence>
<keyword evidence="2" id="KW-0963">Cytoplasm</keyword>
<keyword evidence="4 5" id="KW-0175">Coiled coil</keyword>
<evidence type="ECO:0000256" key="3">
    <source>
        <dbReference type="ARBA" id="ARBA00022553"/>
    </source>
</evidence>
<evidence type="ECO:0000256" key="4">
    <source>
        <dbReference type="ARBA" id="ARBA00023054"/>
    </source>
</evidence>
<keyword evidence="3" id="KW-0597">Phosphoprotein</keyword>
<feature type="coiled-coil region" evidence="5">
    <location>
        <begin position="695"/>
        <end position="757"/>
    </location>
</feature>
<dbReference type="Ensembl" id="ENSNMLT00000003490.1">
    <property type="protein sequence ID" value="ENSNMLP00000003041.1"/>
    <property type="gene ID" value="ENSNMLG00000002214.1"/>
</dbReference>
<feature type="compositionally biased region" description="Polar residues" evidence="6">
    <location>
        <begin position="178"/>
        <end position="198"/>
    </location>
</feature>
<evidence type="ECO:0000313" key="8">
    <source>
        <dbReference type="Proteomes" id="UP000694523"/>
    </source>
</evidence>
<dbReference type="PANTHER" id="PTHR18902:SF25">
    <property type="entry name" value="GRIP AND COILED-COIL DOMAIN-CONTAINING PROTEIN 2"/>
    <property type="match status" value="1"/>
</dbReference>
<comment type="subcellular location">
    <subcellularLocation>
        <location evidence="1">Cytoplasm</location>
    </subcellularLocation>
</comment>
<evidence type="ECO:0000313" key="7">
    <source>
        <dbReference type="Ensembl" id="ENSNMLP00000003041.1"/>
    </source>
</evidence>
<reference evidence="7" key="2">
    <citation type="submission" date="2025-09" db="UniProtKB">
        <authorList>
            <consortium name="Ensembl"/>
        </authorList>
    </citation>
    <scope>IDENTIFICATION</scope>
</reference>
<protein>
    <submittedName>
        <fullName evidence="7">Uncharacterized protein</fullName>
    </submittedName>
</protein>
<feature type="coiled-coil region" evidence="5">
    <location>
        <begin position="277"/>
        <end position="636"/>
    </location>
</feature>
<evidence type="ECO:0000256" key="2">
    <source>
        <dbReference type="ARBA" id="ARBA00022490"/>
    </source>
</evidence>